<evidence type="ECO:0000256" key="2">
    <source>
        <dbReference type="SAM" id="MobiDB-lite"/>
    </source>
</evidence>
<evidence type="ECO:0000259" key="3">
    <source>
        <dbReference type="Pfam" id="PF15186"/>
    </source>
</evidence>
<sequence length="524" mass="58859">MCKRGLLDPRRRHGEVSAAMMVNFGDHTSGFRHNDVISFINSEVLMNGGDHDFYTAFCSGPWSEVEDRLRVVLANPQVPHAIKRACAWNALAFSVRVGMRQQERQERQIRWLQEQIEEQEKTYWALAFKLQRLRDEREEMVSQLRFTWVSLKQVLKECDVLRGRLLQVPPLAQEMGPGPRAKQFGAVAWPMSTEQQVAMGVPGRPYFEAVADRLRQMPAPEAAVYVPGPPSSWSQAMKPPMPMPMLYPFPYHAPFPMGSQSLPPVPPAEAEAAAVPFQMPSPGASLPGPLVAVGFQEKIAPLGNKKSYSQGGPEILQGTVPLGGIRSLNQEEGQERSQEMVPLGTSGSHSQEEVPRRPQGTVPLGDSRSQNQERDLERFQRILPLEYNRSHKQEDPERPQGTDHLGVSRSQSQEGGPERPQATAQGDSWSHDGRENPEKQQPQEQKTEKPKGKEASESYHKEKSASGCSSVNWKCPWCKVMNFSWCKSCYKYRKVWRAVGSGGPDSGQTHRFQEGAEFYMVDTD</sequence>
<evidence type="ECO:0000313" key="5">
    <source>
        <dbReference type="Proteomes" id="UP001176941"/>
    </source>
</evidence>
<protein>
    <recommendedName>
        <fullName evidence="3">Testis-expressed protein 13 A-D N-terminal domain-containing protein</fullName>
    </recommendedName>
</protein>
<feature type="compositionally biased region" description="Basic and acidic residues" evidence="2">
    <location>
        <begin position="388"/>
        <end position="401"/>
    </location>
</feature>
<dbReference type="Pfam" id="PF15186">
    <property type="entry name" value="TEX13"/>
    <property type="match status" value="1"/>
</dbReference>
<keyword evidence="5" id="KW-1185">Reference proteome</keyword>
<name>A0ABN9A457_RANTA</name>
<dbReference type="PANTHER" id="PTHR23111:SF28">
    <property type="entry name" value="TESTIS-EXPRESSED PROTEIN 13D"/>
    <property type="match status" value="1"/>
</dbReference>
<dbReference type="Proteomes" id="UP001176941">
    <property type="component" value="Chromosome X"/>
</dbReference>
<organism evidence="4 5">
    <name type="scientific">Rangifer tarandus platyrhynchus</name>
    <name type="common">Svalbard reindeer</name>
    <dbReference type="NCBI Taxonomy" id="3082113"/>
    <lineage>
        <taxon>Eukaryota</taxon>
        <taxon>Metazoa</taxon>
        <taxon>Chordata</taxon>
        <taxon>Craniata</taxon>
        <taxon>Vertebrata</taxon>
        <taxon>Euteleostomi</taxon>
        <taxon>Mammalia</taxon>
        <taxon>Eutheria</taxon>
        <taxon>Laurasiatheria</taxon>
        <taxon>Artiodactyla</taxon>
        <taxon>Ruminantia</taxon>
        <taxon>Pecora</taxon>
        <taxon>Cervidae</taxon>
        <taxon>Odocoileinae</taxon>
        <taxon>Rangifer</taxon>
    </lineage>
</organism>
<feature type="domain" description="Testis-expressed protein 13 A-D N-terminal" evidence="3">
    <location>
        <begin position="24"/>
        <end position="168"/>
    </location>
</feature>
<feature type="compositionally biased region" description="Basic and acidic residues" evidence="2">
    <location>
        <begin position="371"/>
        <end position="380"/>
    </location>
</feature>
<evidence type="ECO:0000313" key="4">
    <source>
        <dbReference type="EMBL" id="CAI9181057.1"/>
    </source>
</evidence>
<dbReference type="EMBL" id="OX460343">
    <property type="protein sequence ID" value="CAI9181057.1"/>
    <property type="molecule type" value="Genomic_DNA"/>
</dbReference>
<reference evidence="4" key="1">
    <citation type="submission" date="2023-04" db="EMBL/GenBank/DDBJ databases">
        <authorList>
            <consortium name="ELIXIR-Norway"/>
        </authorList>
    </citation>
    <scope>NUCLEOTIDE SEQUENCE [LARGE SCALE GENOMIC DNA]</scope>
</reference>
<dbReference type="Pfam" id="PF20868">
    <property type="entry name" value="TX13_rpt"/>
    <property type="match status" value="1"/>
</dbReference>
<dbReference type="InterPro" id="IPR028193">
    <property type="entry name" value="TEX13A-D_N"/>
</dbReference>
<accession>A0ABN9A457</accession>
<dbReference type="InterPro" id="IPR049367">
    <property type="entry name" value="TX13C/D_rpt"/>
</dbReference>
<feature type="compositionally biased region" description="Basic and acidic residues" evidence="2">
    <location>
        <begin position="429"/>
        <end position="438"/>
    </location>
</feature>
<gene>
    <name evidence="4" type="ORF">MRATA1EN1_LOCUS30019</name>
</gene>
<comment type="similarity">
    <text evidence="1">Belongs to the TEX13 family.</text>
</comment>
<proteinExistence type="inferred from homology"/>
<evidence type="ECO:0000256" key="1">
    <source>
        <dbReference type="ARBA" id="ARBA00008287"/>
    </source>
</evidence>
<feature type="compositionally biased region" description="Basic and acidic residues" evidence="2">
    <location>
        <begin position="445"/>
        <end position="464"/>
    </location>
</feature>
<dbReference type="PANTHER" id="PTHR23111">
    <property type="entry name" value="ZINC FINGER PROTEIN"/>
    <property type="match status" value="1"/>
</dbReference>
<feature type="region of interest" description="Disordered" evidence="2">
    <location>
        <begin position="331"/>
        <end position="469"/>
    </location>
</feature>